<comment type="caution">
    <text evidence="1">The sequence shown here is derived from an EMBL/GenBank/DDBJ whole genome shotgun (WGS) entry which is preliminary data.</text>
</comment>
<evidence type="ECO:0000313" key="2">
    <source>
        <dbReference type="Proteomes" id="UP000236291"/>
    </source>
</evidence>
<feature type="non-terminal residue" evidence="1">
    <location>
        <position position="30"/>
    </location>
</feature>
<organism evidence="1 2">
    <name type="scientific">Trifolium pratense</name>
    <name type="common">Red clover</name>
    <dbReference type="NCBI Taxonomy" id="57577"/>
    <lineage>
        <taxon>Eukaryota</taxon>
        <taxon>Viridiplantae</taxon>
        <taxon>Streptophyta</taxon>
        <taxon>Embryophyta</taxon>
        <taxon>Tracheophyta</taxon>
        <taxon>Spermatophyta</taxon>
        <taxon>Magnoliopsida</taxon>
        <taxon>eudicotyledons</taxon>
        <taxon>Gunneridae</taxon>
        <taxon>Pentapetalae</taxon>
        <taxon>rosids</taxon>
        <taxon>fabids</taxon>
        <taxon>Fabales</taxon>
        <taxon>Fabaceae</taxon>
        <taxon>Papilionoideae</taxon>
        <taxon>50 kb inversion clade</taxon>
        <taxon>NPAAA clade</taxon>
        <taxon>Hologalegina</taxon>
        <taxon>IRL clade</taxon>
        <taxon>Trifolieae</taxon>
        <taxon>Trifolium</taxon>
    </lineage>
</organism>
<dbReference type="AlphaFoldDB" id="A0A2K3JW10"/>
<sequence>MFSELVISQLRTADEVTLPEGSLAMDLIEK</sequence>
<protein>
    <submittedName>
        <fullName evidence="1">Uncharacterized protein</fullName>
    </submittedName>
</protein>
<evidence type="ECO:0000313" key="1">
    <source>
        <dbReference type="EMBL" id="PNX58235.1"/>
    </source>
</evidence>
<dbReference type="EMBL" id="ASHM01126713">
    <property type="protein sequence ID" value="PNX58235.1"/>
    <property type="molecule type" value="Genomic_DNA"/>
</dbReference>
<accession>A0A2K3JW10</accession>
<name>A0A2K3JW10_TRIPR</name>
<proteinExistence type="predicted"/>
<dbReference type="Proteomes" id="UP000236291">
    <property type="component" value="Unassembled WGS sequence"/>
</dbReference>
<reference evidence="1 2" key="1">
    <citation type="journal article" date="2014" name="Am. J. Bot.">
        <title>Genome assembly and annotation for red clover (Trifolium pratense; Fabaceae).</title>
        <authorList>
            <person name="Istvanek J."/>
            <person name="Jaros M."/>
            <person name="Krenek A."/>
            <person name="Repkova J."/>
        </authorList>
    </citation>
    <scope>NUCLEOTIDE SEQUENCE [LARGE SCALE GENOMIC DNA]</scope>
    <source>
        <strain evidence="2">cv. Tatra</strain>
        <tissue evidence="1">Young leaves</tissue>
    </source>
</reference>
<gene>
    <name evidence="1" type="ORF">L195_g059090</name>
</gene>
<reference evidence="1 2" key="2">
    <citation type="journal article" date="2017" name="Front. Plant Sci.">
        <title>Gene Classification and Mining of Molecular Markers Useful in Red Clover (Trifolium pratense) Breeding.</title>
        <authorList>
            <person name="Istvanek J."/>
            <person name="Dluhosova J."/>
            <person name="Dluhos P."/>
            <person name="Patkova L."/>
            <person name="Nedelnik J."/>
            <person name="Repkova J."/>
        </authorList>
    </citation>
    <scope>NUCLEOTIDE SEQUENCE [LARGE SCALE GENOMIC DNA]</scope>
    <source>
        <strain evidence="2">cv. Tatra</strain>
        <tissue evidence="1">Young leaves</tissue>
    </source>
</reference>